<reference evidence="7 8" key="1">
    <citation type="submission" date="2023-09" db="EMBL/GenBank/DDBJ databases">
        <authorList>
            <person name="Rey-Velasco X."/>
        </authorList>
    </citation>
    <scope>NUCLEOTIDE SEQUENCE [LARGE SCALE GENOMIC DNA]</scope>
    <source>
        <strain evidence="7 8">F158</strain>
    </source>
</reference>
<accession>A0ABU3DGH7</accession>
<dbReference type="EMBL" id="JAVRHL010000002">
    <property type="protein sequence ID" value="MDT0682787.1"/>
    <property type="molecule type" value="Genomic_DNA"/>
</dbReference>
<evidence type="ECO:0000313" key="7">
    <source>
        <dbReference type="EMBL" id="MDT0682787.1"/>
    </source>
</evidence>
<dbReference type="SUPFAM" id="SSF55846">
    <property type="entry name" value="N-acetylmuramoyl-L-alanine amidase-like"/>
    <property type="match status" value="1"/>
</dbReference>
<evidence type="ECO:0000256" key="2">
    <source>
        <dbReference type="ARBA" id="ARBA00011901"/>
    </source>
</evidence>
<evidence type="ECO:0000259" key="6">
    <source>
        <dbReference type="SMART" id="SM00644"/>
    </source>
</evidence>
<dbReference type="InterPro" id="IPR036505">
    <property type="entry name" value="Amidase/PGRP_sf"/>
</dbReference>
<dbReference type="Gene3D" id="3.40.80.10">
    <property type="entry name" value="Peptidoglycan recognition protein-like"/>
    <property type="match status" value="1"/>
</dbReference>
<comment type="caution">
    <text evidence="7">The sequence shown here is derived from an EMBL/GenBank/DDBJ whole genome shotgun (WGS) entry which is preliminary data.</text>
</comment>
<dbReference type="EC" id="3.5.1.28" evidence="2"/>
<feature type="domain" description="N-acetylmuramoyl-L-alanine amidase" evidence="6">
    <location>
        <begin position="12"/>
        <end position="145"/>
    </location>
</feature>
<evidence type="ECO:0000256" key="4">
    <source>
        <dbReference type="ARBA" id="ARBA00023316"/>
    </source>
</evidence>
<evidence type="ECO:0000256" key="3">
    <source>
        <dbReference type="ARBA" id="ARBA00022801"/>
    </source>
</evidence>
<keyword evidence="4" id="KW-0961">Cell wall biogenesis/degradation</keyword>
<feature type="region of interest" description="Disordered" evidence="5">
    <location>
        <begin position="1"/>
        <end position="21"/>
    </location>
</feature>
<feature type="compositionally biased region" description="Polar residues" evidence="5">
    <location>
        <begin position="1"/>
        <end position="14"/>
    </location>
</feature>
<organism evidence="7 8">
    <name type="scientific">Tropicimonas omnivorans</name>
    <dbReference type="NCBI Taxonomy" id="3075590"/>
    <lineage>
        <taxon>Bacteria</taxon>
        <taxon>Pseudomonadati</taxon>
        <taxon>Pseudomonadota</taxon>
        <taxon>Alphaproteobacteria</taxon>
        <taxon>Rhodobacterales</taxon>
        <taxon>Roseobacteraceae</taxon>
        <taxon>Tropicimonas</taxon>
    </lineage>
</organism>
<dbReference type="RefSeq" id="WP_311690674.1">
    <property type="nucleotide sequence ID" value="NZ_JAVRHL010000002.1"/>
</dbReference>
<dbReference type="Proteomes" id="UP001265259">
    <property type="component" value="Unassembled WGS sequence"/>
</dbReference>
<proteinExistence type="predicted"/>
<dbReference type="InterPro" id="IPR002502">
    <property type="entry name" value="Amidase_domain"/>
</dbReference>
<protein>
    <recommendedName>
        <fullName evidence="2">N-acetylmuramoyl-L-alanine amidase</fullName>
        <ecNumber evidence="2">3.5.1.28</ecNumber>
    </recommendedName>
</protein>
<evidence type="ECO:0000256" key="5">
    <source>
        <dbReference type="SAM" id="MobiDB-lite"/>
    </source>
</evidence>
<dbReference type="CDD" id="cd06583">
    <property type="entry name" value="PGRP"/>
    <property type="match status" value="1"/>
</dbReference>
<dbReference type="PANTHER" id="PTHR30417:SF1">
    <property type="entry name" value="N-ACETYLMURAMOYL-L-ALANINE AMIDASE AMID"/>
    <property type="match status" value="1"/>
</dbReference>
<gene>
    <name evidence="7" type="ORF">RM543_08815</name>
</gene>
<dbReference type="SMART" id="SM00644">
    <property type="entry name" value="Ami_2"/>
    <property type="match status" value="1"/>
</dbReference>
<comment type="catalytic activity">
    <reaction evidence="1">
        <text>Hydrolyzes the link between N-acetylmuramoyl residues and L-amino acid residues in certain cell-wall glycopeptides.</text>
        <dbReference type="EC" id="3.5.1.28"/>
    </reaction>
</comment>
<name>A0ABU3DGH7_9RHOB</name>
<keyword evidence="3 7" id="KW-0378">Hydrolase</keyword>
<keyword evidence="8" id="KW-1185">Reference proteome</keyword>
<dbReference type="Pfam" id="PF01510">
    <property type="entry name" value="Amidase_2"/>
    <property type="match status" value="1"/>
</dbReference>
<dbReference type="PANTHER" id="PTHR30417">
    <property type="entry name" value="N-ACETYLMURAMOYL-L-ALANINE AMIDASE AMID"/>
    <property type="match status" value="1"/>
</dbReference>
<dbReference type="GO" id="GO:0008745">
    <property type="term" value="F:N-acetylmuramoyl-L-alanine amidase activity"/>
    <property type="evidence" value="ECO:0007669"/>
    <property type="project" value="UniProtKB-EC"/>
</dbReference>
<evidence type="ECO:0000313" key="8">
    <source>
        <dbReference type="Proteomes" id="UP001265259"/>
    </source>
</evidence>
<sequence length="232" mass="25285">MSTAGTRAARSSPNHGDRRDGLRPDLVVLHFTAMATAELALDRLCDPEAEVSAHWLIARDGEVHSLVPEDRRAWHAGAGSWRGQGDINSRSIGIELDNDGRSPFSEPLMSALEDLLPGVMARHGIGPAGVIGHSDMAPGRKVDPGGRFDWLRIVRRDLALWPHVDILSIREEGPGDTDELERRLTEIGYPGEASREDRLAAFRLRARPFFAGPADATDIARARAVVARLAEA</sequence>
<evidence type="ECO:0000256" key="1">
    <source>
        <dbReference type="ARBA" id="ARBA00001561"/>
    </source>
</evidence>
<dbReference type="InterPro" id="IPR051206">
    <property type="entry name" value="NAMLAA_amidase_2"/>
</dbReference>